<dbReference type="Proteomes" id="UP001213000">
    <property type="component" value="Unassembled WGS sequence"/>
</dbReference>
<name>A0AAD5VWG7_9AGAR</name>
<keyword evidence="2" id="KW-1133">Transmembrane helix</keyword>
<feature type="region of interest" description="Disordered" evidence="1">
    <location>
        <begin position="534"/>
        <end position="562"/>
    </location>
</feature>
<gene>
    <name evidence="4" type="ORF">NP233_g3500</name>
</gene>
<dbReference type="PANTHER" id="PTHR32440:SF0">
    <property type="entry name" value="PHOSPHATASE DCR2-RELATED"/>
    <property type="match status" value="1"/>
</dbReference>
<evidence type="ECO:0000313" key="4">
    <source>
        <dbReference type="EMBL" id="KAJ3571825.1"/>
    </source>
</evidence>
<dbReference type="Pfam" id="PF00149">
    <property type="entry name" value="Metallophos"/>
    <property type="match status" value="1"/>
</dbReference>
<evidence type="ECO:0000256" key="2">
    <source>
        <dbReference type="SAM" id="Phobius"/>
    </source>
</evidence>
<reference evidence="4" key="1">
    <citation type="submission" date="2022-07" db="EMBL/GenBank/DDBJ databases">
        <title>Genome Sequence of Leucocoprinus birnbaumii.</title>
        <authorList>
            <person name="Buettner E."/>
        </authorList>
    </citation>
    <scope>NUCLEOTIDE SEQUENCE</scope>
    <source>
        <strain evidence="4">VT141</strain>
    </source>
</reference>
<dbReference type="EMBL" id="JANIEX010000169">
    <property type="protein sequence ID" value="KAJ3571825.1"/>
    <property type="molecule type" value="Genomic_DNA"/>
</dbReference>
<keyword evidence="5" id="KW-1185">Reference proteome</keyword>
<evidence type="ECO:0000256" key="1">
    <source>
        <dbReference type="SAM" id="MobiDB-lite"/>
    </source>
</evidence>
<keyword evidence="2" id="KW-0472">Membrane</keyword>
<sequence length="668" mass="74595">MAVSFLCCFRGIRKVCLPVTTVVGFSFLLTWIFILYQPTPGPGIIQRLGWQAWESVDPQGASSTGNTDTVSNEGSHSGGNVDLPSDVDWWNVSTTQENIDYGSFPLDTWNPLLPHNTGLSELAVARCVVNPEVAPPSLCFPHSTSEQDAIKGKWVRVEPNLNMEAGFVSGYLHIYYRRTRRQDVNLITDIKLLPDKEEPFPLENWKKAETSLRSGVISAPPLFLWYRLGKTASEMTPEEKKNIITEIDIDFGDDDPWYGFEKLQPPTTIGHNRIQDAFVVIRRGVKLPPRAPPLHFSRDGKFKVLQVADLHFSVSPGVCRDTEIECTSGGDNVTMTLLSRILEIEKPDLVVFTGDQLNGQGTSWDPMSVLAKFAKVVYRHKLPWAAVFGNHDEEDGVSKEAQMMLMKALPYSVVDRGPKDVHGVGNYVLKVKSADPSKTQLLTLYFLDSGSYSKGWLDWFGFFNPTEYDYFREASESASISQIERPFHPDTAKDLGHNFQVRQGEDQLAPNNRRLAKPNALMFFHIPLPEAYSTPDIDPQSKKPLDVGTHGQEKPGNAKKNGGMFENGILRAMESDHTGNGRALEVKAIGNGHCHITENCRRVKGVWFCFGGGSSYSGYGKIGFDRRFRVYEISDYGETIKTWKRTEHDDIVDEMILAGTGAAPLPSV</sequence>
<evidence type="ECO:0000313" key="5">
    <source>
        <dbReference type="Proteomes" id="UP001213000"/>
    </source>
</evidence>
<protein>
    <recommendedName>
        <fullName evidence="3">Calcineurin-like phosphoesterase domain-containing protein</fullName>
    </recommendedName>
</protein>
<dbReference type="InterPro" id="IPR004843">
    <property type="entry name" value="Calcineurin-like_PHP"/>
</dbReference>
<dbReference type="GO" id="GO:0005737">
    <property type="term" value="C:cytoplasm"/>
    <property type="evidence" value="ECO:0007669"/>
    <property type="project" value="TreeGrafter"/>
</dbReference>
<evidence type="ECO:0000259" key="3">
    <source>
        <dbReference type="Pfam" id="PF00149"/>
    </source>
</evidence>
<dbReference type="Gene3D" id="3.60.21.10">
    <property type="match status" value="1"/>
</dbReference>
<dbReference type="SUPFAM" id="SSF56300">
    <property type="entry name" value="Metallo-dependent phosphatases"/>
    <property type="match status" value="1"/>
</dbReference>
<feature type="compositionally biased region" description="Polar residues" evidence="1">
    <location>
        <begin position="60"/>
        <end position="75"/>
    </location>
</feature>
<dbReference type="GO" id="GO:0004721">
    <property type="term" value="F:phosphoprotein phosphatase activity"/>
    <property type="evidence" value="ECO:0007669"/>
    <property type="project" value="TreeGrafter"/>
</dbReference>
<accession>A0AAD5VWG7</accession>
<dbReference type="PANTHER" id="PTHR32440">
    <property type="entry name" value="PHOSPHATASE DCR2-RELATED-RELATED"/>
    <property type="match status" value="1"/>
</dbReference>
<dbReference type="InterPro" id="IPR029052">
    <property type="entry name" value="Metallo-depent_PP-like"/>
</dbReference>
<feature type="region of interest" description="Disordered" evidence="1">
    <location>
        <begin position="56"/>
        <end position="82"/>
    </location>
</feature>
<organism evidence="4 5">
    <name type="scientific">Leucocoprinus birnbaumii</name>
    <dbReference type="NCBI Taxonomy" id="56174"/>
    <lineage>
        <taxon>Eukaryota</taxon>
        <taxon>Fungi</taxon>
        <taxon>Dikarya</taxon>
        <taxon>Basidiomycota</taxon>
        <taxon>Agaricomycotina</taxon>
        <taxon>Agaricomycetes</taxon>
        <taxon>Agaricomycetidae</taxon>
        <taxon>Agaricales</taxon>
        <taxon>Agaricineae</taxon>
        <taxon>Agaricaceae</taxon>
        <taxon>Leucocoprinus</taxon>
    </lineage>
</organism>
<comment type="caution">
    <text evidence="4">The sequence shown here is derived from an EMBL/GenBank/DDBJ whole genome shotgun (WGS) entry which is preliminary data.</text>
</comment>
<feature type="domain" description="Calcineurin-like phosphoesterase" evidence="3">
    <location>
        <begin position="302"/>
        <end position="474"/>
    </location>
</feature>
<proteinExistence type="predicted"/>
<dbReference type="AlphaFoldDB" id="A0AAD5VWG7"/>
<feature type="transmembrane region" description="Helical" evidence="2">
    <location>
        <begin position="15"/>
        <end position="36"/>
    </location>
</feature>
<keyword evidence="2" id="KW-0812">Transmembrane</keyword>
<dbReference type="Gene3D" id="2.100.10.50">
    <property type="match status" value="1"/>
</dbReference>